<dbReference type="PATRIC" id="fig|396597.7.peg.5812"/>
<proteinExistence type="inferred from homology"/>
<reference evidence="3 4" key="1">
    <citation type="submission" date="2008-03" db="EMBL/GenBank/DDBJ databases">
        <title>Sequencing of the draft genome and assembly of Burkholderia ambifaria MEX-5.</title>
        <authorList>
            <consortium name="US DOE Joint Genome Institute (JGI-PGF)"/>
            <person name="Copeland A."/>
            <person name="Lucas S."/>
            <person name="Lapidus A."/>
            <person name="Glavina del Rio T."/>
            <person name="Dalin E."/>
            <person name="Tice H."/>
            <person name="Bruce D."/>
            <person name="Goodwin L."/>
            <person name="Pitluck S."/>
            <person name="Larimer F."/>
            <person name="Land M.L."/>
            <person name="Hauser L."/>
            <person name="Tiedje J."/>
            <person name="Richardson P."/>
        </authorList>
    </citation>
    <scope>NUCLEOTIDE SEQUENCE [LARGE SCALE GENOMIC DNA]</scope>
    <source>
        <strain evidence="3 4">MEX-5</strain>
    </source>
</reference>
<gene>
    <name evidence="3" type="ORF">BamMEX5DRAFT_2350</name>
</gene>
<dbReference type="GO" id="GO:0015562">
    <property type="term" value="F:efflux transmembrane transporter activity"/>
    <property type="evidence" value="ECO:0007669"/>
    <property type="project" value="InterPro"/>
</dbReference>
<accession>B1T3I4</accession>
<sequence>MPALLWSLGASVSQPLFEGGKLKAGVDFAQAGYVAAQASYRQTVLTAFQEVQNAVTGLSVLAQAAQQASAAVDDARKLVSLAQDRYTGGLTPFIDVLTAQQQLLTSERQAVQIQGQRAALVVFLAKALGGGWDGGATGAATPTDVATASPQPAARVGP</sequence>
<comment type="caution">
    <text evidence="3">The sequence shown here is derived from an EMBL/GenBank/DDBJ whole genome shotgun (WGS) entry which is preliminary data.</text>
</comment>
<dbReference type="SUPFAM" id="SSF56954">
    <property type="entry name" value="Outer membrane efflux proteins (OEP)"/>
    <property type="match status" value="1"/>
</dbReference>
<dbReference type="PANTHER" id="PTHR30203">
    <property type="entry name" value="OUTER MEMBRANE CATION EFFLUX PROTEIN"/>
    <property type="match status" value="1"/>
</dbReference>
<dbReference type="InterPro" id="IPR010131">
    <property type="entry name" value="MdtP/NodT-like"/>
</dbReference>
<dbReference type="PANTHER" id="PTHR30203:SF33">
    <property type="entry name" value="BLR4455 PROTEIN"/>
    <property type="match status" value="1"/>
</dbReference>
<keyword evidence="3" id="KW-0449">Lipoprotein</keyword>
<comment type="similarity">
    <text evidence="1">Belongs to the outer membrane factor (OMF) (TC 1.B.17) family.</text>
</comment>
<dbReference type="Pfam" id="PF02321">
    <property type="entry name" value="OEP"/>
    <property type="match status" value="1"/>
</dbReference>
<feature type="compositionally biased region" description="Low complexity" evidence="2">
    <location>
        <begin position="139"/>
        <end position="148"/>
    </location>
</feature>
<feature type="region of interest" description="Disordered" evidence="2">
    <location>
        <begin position="139"/>
        <end position="158"/>
    </location>
</feature>
<protein>
    <submittedName>
        <fullName evidence="3">RND efflux system, outer membrane lipoprotein, NodT family</fullName>
    </submittedName>
</protein>
<dbReference type="Proteomes" id="UP000004814">
    <property type="component" value="Unassembled WGS sequence"/>
</dbReference>
<dbReference type="InterPro" id="IPR003423">
    <property type="entry name" value="OMP_efflux"/>
</dbReference>
<evidence type="ECO:0000256" key="2">
    <source>
        <dbReference type="SAM" id="MobiDB-lite"/>
    </source>
</evidence>
<evidence type="ECO:0000313" key="3">
    <source>
        <dbReference type="EMBL" id="EDT41897.1"/>
    </source>
</evidence>
<evidence type="ECO:0000256" key="1">
    <source>
        <dbReference type="ARBA" id="ARBA00007613"/>
    </source>
</evidence>
<name>B1T3I4_9BURK</name>
<dbReference type="EMBL" id="ABLK01000058">
    <property type="protein sequence ID" value="EDT41897.1"/>
    <property type="molecule type" value="Genomic_DNA"/>
</dbReference>
<dbReference type="AlphaFoldDB" id="B1T3I4"/>
<dbReference type="Gene3D" id="1.20.1600.10">
    <property type="entry name" value="Outer membrane efflux proteins (OEP)"/>
    <property type="match status" value="1"/>
</dbReference>
<dbReference type="Gene3D" id="2.20.200.10">
    <property type="entry name" value="Outer membrane efflux proteins (OEP)"/>
    <property type="match status" value="1"/>
</dbReference>
<organism evidence="3 4">
    <name type="scientific">Burkholderia ambifaria MEX-5</name>
    <dbReference type="NCBI Taxonomy" id="396597"/>
    <lineage>
        <taxon>Bacteria</taxon>
        <taxon>Pseudomonadati</taxon>
        <taxon>Pseudomonadota</taxon>
        <taxon>Betaproteobacteria</taxon>
        <taxon>Burkholderiales</taxon>
        <taxon>Burkholderiaceae</taxon>
        <taxon>Burkholderia</taxon>
        <taxon>Burkholderia cepacia complex</taxon>
    </lineage>
</organism>
<evidence type="ECO:0000313" key="4">
    <source>
        <dbReference type="Proteomes" id="UP000004814"/>
    </source>
</evidence>